<accession>A0ABS1CWR6</accession>
<evidence type="ECO:0000259" key="2">
    <source>
        <dbReference type="Pfam" id="PF00144"/>
    </source>
</evidence>
<keyword evidence="1" id="KW-0732">Signal</keyword>
<evidence type="ECO:0000256" key="1">
    <source>
        <dbReference type="SAM" id="SignalP"/>
    </source>
</evidence>
<evidence type="ECO:0000313" key="4">
    <source>
        <dbReference type="Proteomes" id="UP000697995"/>
    </source>
</evidence>
<reference evidence="3 4" key="1">
    <citation type="journal article" date="2020" name="Microorganisms">
        <title>Osmotic Adaptation and Compatible Solute Biosynthesis of Phototrophic Bacteria as Revealed from Genome Analyses.</title>
        <authorList>
            <person name="Imhoff J.F."/>
            <person name="Rahn T."/>
            <person name="Kunzel S."/>
            <person name="Keller A."/>
            <person name="Neulinger S.C."/>
        </authorList>
    </citation>
    <scope>NUCLEOTIDE SEQUENCE [LARGE SCALE GENOMIC DNA]</scope>
    <source>
        <strain evidence="3 4">DSM 15382</strain>
    </source>
</reference>
<protein>
    <submittedName>
        <fullName evidence="3">Serine hydrolase</fullName>
    </submittedName>
</protein>
<feature type="domain" description="Beta-lactamase-related" evidence="2">
    <location>
        <begin position="50"/>
        <end position="416"/>
    </location>
</feature>
<dbReference type="Gene3D" id="3.40.710.10">
    <property type="entry name" value="DD-peptidase/beta-lactamase superfamily"/>
    <property type="match status" value="1"/>
</dbReference>
<dbReference type="Pfam" id="PF00144">
    <property type="entry name" value="Beta-lactamase"/>
    <property type="match status" value="1"/>
</dbReference>
<gene>
    <name evidence="3" type="ORF">CKO45_12045</name>
</gene>
<dbReference type="PANTHER" id="PTHR43283">
    <property type="entry name" value="BETA-LACTAMASE-RELATED"/>
    <property type="match status" value="1"/>
</dbReference>
<dbReference type="SUPFAM" id="SSF56601">
    <property type="entry name" value="beta-lactamase/transpeptidase-like"/>
    <property type="match status" value="1"/>
</dbReference>
<comment type="caution">
    <text evidence="3">The sequence shown here is derived from an EMBL/GenBank/DDBJ whole genome shotgun (WGS) entry which is preliminary data.</text>
</comment>
<keyword evidence="3" id="KW-0378">Hydrolase</keyword>
<proteinExistence type="predicted"/>
<name>A0ABS1CWR6_9PROT</name>
<dbReference type="PANTHER" id="PTHR43283:SF3">
    <property type="entry name" value="BETA-LACTAMASE FAMILY PROTEIN (AFU_ORTHOLOGUE AFUA_5G07500)"/>
    <property type="match status" value="1"/>
</dbReference>
<dbReference type="InterPro" id="IPR001466">
    <property type="entry name" value="Beta-lactam-related"/>
</dbReference>
<dbReference type="RefSeq" id="WP_133221319.1">
    <property type="nucleotide sequence ID" value="NZ_NRSG01000076.1"/>
</dbReference>
<evidence type="ECO:0000313" key="3">
    <source>
        <dbReference type="EMBL" id="MBK1658964.1"/>
    </source>
</evidence>
<feature type="signal peptide" evidence="1">
    <location>
        <begin position="1"/>
        <end position="19"/>
    </location>
</feature>
<keyword evidence="4" id="KW-1185">Reference proteome</keyword>
<feature type="chain" id="PRO_5045204653" evidence="1">
    <location>
        <begin position="20"/>
        <end position="436"/>
    </location>
</feature>
<organism evidence="3 4">
    <name type="scientific">Paracraurococcus ruber</name>
    <dbReference type="NCBI Taxonomy" id="77675"/>
    <lineage>
        <taxon>Bacteria</taxon>
        <taxon>Pseudomonadati</taxon>
        <taxon>Pseudomonadota</taxon>
        <taxon>Alphaproteobacteria</taxon>
        <taxon>Acetobacterales</taxon>
        <taxon>Roseomonadaceae</taxon>
        <taxon>Paracraurococcus</taxon>
    </lineage>
</organism>
<sequence>MLHRRVALALPGLLALALAAPLAAQPLPTAKPEEVGLDPARLARIRPALEREIEENRLPGAVVMVARRGRLAYAEAIGLRDRTANAAMPMDAVFRIYSMTKPLASVAAMMLVEEGRLQLTDPVGRFLPGFDRLQVAQPVADATLARLTYRLVPQNRQMTVQDLLRHTSGLTYPETTSNQAVRTALMERGFQTTGAPEYDARSLSPQEFVQRLAQAPLMHQPGTTFEYSLSTDVLGRVVEAVSGQRLEVFLEERLFRPLRMTDTGFALKDGQGGRLAQSLGVDWARGNAPVPMLDVSRPPGNASGGAGAIASAGDYLRFLQMLANGGQLDGQRILAPATVRLMTADHLAGLAVPEPPGALGTPGYGFGLGFAVRLQDGVAGVPGNAGQYMWAGYGGTYFWVDPKADLVAVFMSQAPSVQRPMHRRLFQTLVYSAVID</sequence>
<dbReference type="EMBL" id="NRSG01000076">
    <property type="protein sequence ID" value="MBK1658964.1"/>
    <property type="molecule type" value="Genomic_DNA"/>
</dbReference>
<dbReference type="GO" id="GO:0016787">
    <property type="term" value="F:hydrolase activity"/>
    <property type="evidence" value="ECO:0007669"/>
    <property type="project" value="UniProtKB-KW"/>
</dbReference>
<dbReference type="InterPro" id="IPR012338">
    <property type="entry name" value="Beta-lactam/transpept-like"/>
</dbReference>
<dbReference type="Proteomes" id="UP000697995">
    <property type="component" value="Unassembled WGS sequence"/>
</dbReference>
<dbReference type="InterPro" id="IPR050789">
    <property type="entry name" value="Diverse_Enzym_Activities"/>
</dbReference>